<sequence length="508" mass="58062">MEKININFTPDIINSYKRLAYRIWFALAEYVDNSTQAYLNNQETLDIVYAEEQRNLSVYINYFKGNNINEDFFEIIDNSMGMSLSELKKAFQIGLPPEDNSGRSRYGLGMKTASFWLGDEWTITTTKLGDDKEYSVTLDIETISKGDLALDIQPKDVDKNDHYTIIKVKNLRRRFKGMTIGKIKSYLSSIYRFDVSSNMLDLFWNDQKLGWNGYSDEDFVKNSEGVPYRRDFEFDIDGKKVTGWAGVLSSGSRSKGGFALVQGNRVIQSPPNGYKPETIYGEQEGGINNLVNQRLVGELFLEGFEVSHTKDNILWEGTQMDDLDDAILEQIGDFRKVANEYRKNAVDERAPSDEDFDFALDSLLTEFNSGELNDIVLTKVVPPDSLIVESNKQIEKAIVESTEPTIIKLDGLTIKLYIDDKMSPNDPYVINDSISDKNTIIVIVNKNHPFWNELDGANGILNYLRQCVYDAVSEWKAYFMKSTLQPDTIKHIKDDLMRVPFIIDKNNI</sequence>
<keyword evidence="2" id="KW-1185">Reference proteome</keyword>
<name>A0A5S3NDH9_9FLAO</name>
<dbReference type="Gene3D" id="3.30.565.10">
    <property type="entry name" value="Histidine kinase-like ATPase, C-terminal domain"/>
    <property type="match status" value="1"/>
</dbReference>
<dbReference type="InterPro" id="IPR036890">
    <property type="entry name" value="HATPase_C_sf"/>
</dbReference>
<evidence type="ECO:0008006" key="3">
    <source>
        <dbReference type="Google" id="ProtNLM"/>
    </source>
</evidence>
<dbReference type="EMBL" id="VANR01000002">
    <property type="protein sequence ID" value="TMM31146.1"/>
    <property type="molecule type" value="Genomic_DNA"/>
</dbReference>
<dbReference type="AlphaFoldDB" id="A0A5S3NDH9"/>
<reference evidence="1 2" key="1">
    <citation type="submission" date="2019-05" db="EMBL/GenBank/DDBJ databases">
        <title>Polaribacter aestuariivivens sp. nov., isolated from a tidal flat.</title>
        <authorList>
            <person name="Yoon J.-H."/>
        </authorList>
    </citation>
    <scope>NUCLEOTIDE SEQUENCE [LARGE SCALE GENOMIC DNA]</scope>
    <source>
        <strain evidence="1 2">DBTF-3</strain>
    </source>
</reference>
<gene>
    <name evidence="1" type="ORF">FDT66_04040</name>
</gene>
<organism evidence="1 2">
    <name type="scientific">Polaribacter aestuariivivens</name>
    <dbReference type="NCBI Taxonomy" id="2304626"/>
    <lineage>
        <taxon>Bacteria</taxon>
        <taxon>Pseudomonadati</taxon>
        <taxon>Bacteroidota</taxon>
        <taxon>Flavobacteriia</taxon>
        <taxon>Flavobacteriales</taxon>
        <taxon>Flavobacteriaceae</taxon>
    </lineage>
</organism>
<evidence type="ECO:0000313" key="1">
    <source>
        <dbReference type="EMBL" id="TMM31146.1"/>
    </source>
</evidence>
<dbReference type="SUPFAM" id="SSF55874">
    <property type="entry name" value="ATPase domain of HSP90 chaperone/DNA topoisomerase II/histidine kinase"/>
    <property type="match status" value="1"/>
</dbReference>
<dbReference type="Pfam" id="PF13589">
    <property type="entry name" value="HATPase_c_3"/>
    <property type="match status" value="1"/>
</dbReference>
<comment type="caution">
    <text evidence="1">The sequence shown here is derived from an EMBL/GenBank/DDBJ whole genome shotgun (WGS) entry which is preliminary data.</text>
</comment>
<proteinExistence type="predicted"/>
<evidence type="ECO:0000313" key="2">
    <source>
        <dbReference type="Proteomes" id="UP000307140"/>
    </source>
</evidence>
<accession>A0A5S3NDH9</accession>
<dbReference type="RefSeq" id="WP_138534876.1">
    <property type="nucleotide sequence ID" value="NZ_VANR01000002.1"/>
</dbReference>
<protein>
    <recommendedName>
        <fullName evidence="3">ATP-binding protein</fullName>
    </recommendedName>
</protein>
<dbReference type="Proteomes" id="UP000307140">
    <property type="component" value="Unassembled WGS sequence"/>
</dbReference>
<dbReference type="OrthoDB" id="9813438at2"/>